<sequence length="309" mass="33126">MLHESLNELHHQARRCDRQATLAGVAAEAQELLRNAIDHSAPPAELSQWLAGVVTGLLHSPAAREMTGGAQMIVSGPFGRGNGLPTSPIYWFTVTDDATGLQTVKTGNTTLAGIFTDTGYTVGDQSDGYGPADRTTWKARITSSVSARDGKTMGWFVDAGNWMAPLVMELDKTGAPLFEQVLATRPPMLKKTAGLPARDSVVDIRGHLITPVADLARWAAFSAGSGVTPTLDRLSAAQAAGVLTADETDYLRQAWAAALSLVFERWFEGLDDGPQDYQMVPQVQRSIYGAACRSLSEVIASVQTRLDSR</sequence>
<feature type="domain" description="DUF294" evidence="1">
    <location>
        <begin position="182"/>
        <end position="276"/>
    </location>
</feature>
<organism evidence="2 3">
    <name type="scientific">Corynebacterium mendelii</name>
    <dbReference type="NCBI Taxonomy" id="2765362"/>
    <lineage>
        <taxon>Bacteria</taxon>
        <taxon>Bacillati</taxon>
        <taxon>Actinomycetota</taxon>
        <taxon>Actinomycetes</taxon>
        <taxon>Mycobacteriales</taxon>
        <taxon>Corynebacteriaceae</taxon>
        <taxon>Corynebacterium</taxon>
    </lineage>
</organism>
<dbReference type="InterPro" id="IPR018821">
    <property type="entry name" value="DUF294_put_nucleoTrafse_sb-bd"/>
</dbReference>
<name>A0A939E3D8_9CORY</name>
<comment type="caution">
    <text evidence="2">The sequence shown here is derived from an EMBL/GenBank/DDBJ whole genome shotgun (WGS) entry which is preliminary data.</text>
</comment>
<evidence type="ECO:0000259" key="1">
    <source>
        <dbReference type="Pfam" id="PF10335"/>
    </source>
</evidence>
<protein>
    <submittedName>
        <fullName evidence="2">Nucleotidyltransferase</fullName>
    </submittedName>
</protein>
<reference evidence="2" key="1">
    <citation type="submission" date="2021-03" db="EMBL/GenBank/DDBJ databases">
        <authorList>
            <person name="Sun Q."/>
        </authorList>
    </citation>
    <scope>NUCLEOTIDE SEQUENCE</scope>
    <source>
        <strain evidence="2">CCM 8862</strain>
    </source>
</reference>
<dbReference type="RefSeq" id="WP_207279189.1">
    <property type="nucleotide sequence ID" value="NZ_JAFLEQ010000016.1"/>
</dbReference>
<dbReference type="Pfam" id="PF10335">
    <property type="entry name" value="DUF294_C"/>
    <property type="match status" value="1"/>
</dbReference>
<dbReference type="EMBL" id="JAFLEQ010000016">
    <property type="protein sequence ID" value="MBN9644702.1"/>
    <property type="molecule type" value="Genomic_DNA"/>
</dbReference>
<proteinExistence type="predicted"/>
<keyword evidence="3" id="KW-1185">Reference proteome</keyword>
<evidence type="ECO:0000313" key="2">
    <source>
        <dbReference type="EMBL" id="MBN9644702.1"/>
    </source>
</evidence>
<gene>
    <name evidence="2" type="ORF">JZY06_08790</name>
</gene>
<dbReference type="Proteomes" id="UP000664332">
    <property type="component" value="Unassembled WGS sequence"/>
</dbReference>
<evidence type="ECO:0000313" key="3">
    <source>
        <dbReference type="Proteomes" id="UP000664332"/>
    </source>
</evidence>
<dbReference type="AlphaFoldDB" id="A0A939E3D8"/>
<accession>A0A939E3D8</accession>